<dbReference type="KEGG" id="ebla:JGUZn3_21480"/>
<evidence type="ECO:0000313" key="1">
    <source>
        <dbReference type="EMBL" id="QNT79351.1"/>
    </source>
</evidence>
<organism evidence="1 2">
    <name type="scientific">Entomobacter blattae</name>
    <dbReference type="NCBI Taxonomy" id="2762277"/>
    <lineage>
        <taxon>Bacteria</taxon>
        <taxon>Pseudomonadati</taxon>
        <taxon>Pseudomonadota</taxon>
        <taxon>Alphaproteobacteria</taxon>
        <taxon>Acetobacterales</taxon>
        <taxon>Acetobacteraceae</taxon>
        <taxon>Entomobacter</taxon>
    </lineage>
</organism>
<dbReference type="EMBL" id="CP060244">
    <property type="protein sequence ID" value="QNT79351.1"/>
    <property type="molecule type" value="Genomic_DNA"/>
</dbReference>
<accession>A0A7H1NU91</accession>
<protein>
    <submittedName>
        <fullName evidence="1">Uncharacterized protein</fullName>
    </submittedName>
</protein>
<name>A0A7H1NU91_9PROT</name>
<gene>
    <name evidence="1" type="ORF">JGUZn3_21480</name>
</gene>
<proteinExistence type="predicted"/>
<dbReference type="AlphaFoldDB" id="A0A7H1NU91"/>
<dbReference type="Proteomes" id="UP000516349">
    <property type="component" value="Chromosome"/>
</dbReference>
<sequence>MACSMASLPIGYTNAAAEQTSHEFRKNYPLQIALDAMGKSFQDSVTHLNVTQHVNKGESPDKAVVTIEESELLDDSVAAEKTVFTMNYRDGKWQIMNRIQTQQCRPNRGHQNFSNQPCH</sequence>
<keyword evidence="2" id="KW-1185">Reference proteome</keyword>
<evidence type="ECO:0000313" key="2">
    <source>
        <dbReference type="Proteomes" id="UP000516349"/>
    </source>
</evidence>
<reference evidence="1 2" key="1">
    <citation type="submission" date="2020-08" db="EMBL/GenBank/DDBJ databases">
        <title>Complete genome sequence of Entomobacter blattae G55GP.</title>
        <authorList>
            <person name="Poehlein A."/>
            <person name="Guzman J."/>
            <person name="Daniel R."/>
            <person name="Vilcinskas A."/>
        </authorList>
    </citation>
    <scope>NUCLEOTIDE SEQUENCE [LARGE SCALE GENOMIC DNA]</scope>
    <source>
        <strain evidence="1 2">G55GP</strain>
    </source>
</reference>